<organism evidence="2 3">
    <name type="scientific">Methylomusa anaerophila</name>
    <dbReference type="NCBI Taxonomy" id="1930071"/>
    <lineage>
        <taxon>Bacteria</taxon>
        <taxon>Bacillati</taxon>
        <taxon>Bacillota</taxon>
        <taxon>Negativicutes</taxon>
        <taxon>Selenomonadales</taxon>
        <taxon>Sporomusaceae</taxon>
        <taxon>Methylomusa</taxon>
    </lineage>
</organism>
<dbReference type="Proteomes" id="UP000276437">
    <property type="component" value="Chromosome"/>
</dbReference>
<accession>A0A348AES1</accession>
<dbReference type="KEGG" id="mana:MAMMFC1_00202"/>
<dbReference type="SUPFAM" id="SSF53335">
    <property type="entry name" value="S-adenosyl-L-methionine-dependent methyltransferases"/>
    <property type="match status" value="1"/>
</dbReference>
<dbReference type="EMBL" id="AP018449">
    <property type="protein sequence ID" value="BBB89569.1"/>
    <property type="molecule type" value="Genomic_DNA"/>
</dbReference>
<dbReference type="Pfam" id="PF13847">
    <property type="entry name" value="Methyltransf_31"/>
    <property type="match status" value="1"/>
</dbReference>
<dbReference type="InterPro" id="IPR025714">
    <property type="entry name" value="Methyltranfer_dom"/>
</dbReference>
<reference evidence="2 3" key="1">
    <citation type="journal article" date="2018" name="Int. J. Syst. Evol. Microbiol.">
        <title>Methylomusa anaerophila gen. nov., sp. nov., an anaerobic methanol-utilizing bacterium isolated from a microbial fuel cell.</title>
        <authorList>
            <person name="Amano N."/>
            <person name="Yamamuro A."/>
            <person name="Miyahara M."/>
            <person name="Kouzuma A."/>
            <person name="Abe T."/>
            <person name="Watanabe K."/>
        </authorList>
    </citation>
    <scope>NUCLEOTIDE SEQUENCE [LARGE SCALE GENOMIC DNA]</scope>
    <source>
        <strain evidence="2 3">MMFC1</strain>
    </source>
</reference>
<gene>
    <name evidence="2" type="primary">cmdD</name>
    <name evidence="2" type="ORF">MAMMFC1_00202</name>
</gene>
<dbReference type="InterPro" id="IPR042099">
    <property type="entry name" value="ANL_N_sf"/>
</dbReference>
<dbReference type="InterPro" id="IPR029063">
    <property type="entry name" value="SAM-dependent_MTases_sf"/>
</dbReference>
<name>A0A348AES1_9FIRM</name>
<dbReference type="RefSeq" id="WP_126305699.1">
    <property type="nucleotide sequence ID" value="NZ_AP018449.1"/>
</dbReference>
<dbReference type="AlphaFoldDB" id="A0A348AES1"/>
<evidence type="ECO:0000313" key="2">
    <source>
        <dbReference type="EMBL" id="BBB89569.1"/>
    </source>
</evidence>
<keyword evidence="3" id="KW-1185">Reference proteome</keyword>
<dbReference type="SUPFAM" id="SSF56801">
    <property type="entry name" value="Acetyl-CoA synthetase-like"/>
    <property type="match status" value="1"/>
</dbReference>
<dbReference type="Gene3D" id="3.40.50.150">
    <property type="entry name" value="Vaccinia Virus protein VP39"/>
    <property type="match status" value="1"/>
</dbReference>
<proteinExistence type="predicted"/>
<evidence type="ECO:0000313" key="3">
    <source>
        <dbReference type="Proteomes" id="UP000276437"/>
    </source>
</evidence>
<dbReference type="Gene3D" id="3.40.50.12780">
    <property type="entry name" value="N-terminal domain of ligase-like"/>
    <property type="match status" value="1"/>
</dbReference>
<sequence length="430" mass="50183">MSRLEIDPLGVWEKEYSENGGILDIQKFSNYVKEYPDEIALAHETSNLTFKKVDRICNVLEDYILTCEPKTHKKNIAIFDEYGSVSQIISILTLKKNGQKFKLIESKITFEEIVRVINKANINVILSVKKYLRILNKLLWECPSVKSYICIDSADVYQNEPQNSKLMNKKLWELVGMNAKNEIEGGGWINSYTREYFSKPEMDEYANNIFLKLEKYLNKDKKILEVGCASGISMFKIAPYVGMYLGTDLSEIAIEKNIQKAAEIGLSNVKLQCVPAHEIRNLEEKNFDIAIMNSVIHCFSGVNYLRKILLLLIELLGEKGIIFIGDVMDLNKKSDLMNSLFEFKKNHPQYNTKLDLNEELFLSKEFFCDLQLEILFIRKINFYNKIYSIENELTKFRYDVIIEINKKKKRVINLKKYKYQYGLNIYKRNV</sequence>
<protein>
    <submittedName>
        <fullName evidence="2">Chondramide synthase cmdD</fullName>
    </submittedName>
</protein>
<evidence type="ECO:0000259" key="1">
    <source>
        <dbReference type="Pfam" id="PF13847"/>
    </source>
</evidence>
<dbReference type="OrthoDB" id="9808140at2"/>
<dbReference type="CDD" id="cd02440">
    <property type="entry name" value="AdoMet_MTases"/>
    <property type="match status" value="1"/>
</dbReference>
<feature type="domain" description="Methyltransferase" evidence="1">
    <location>
        <begin position="218"/>
        <end position="337"/>
    </location>
</feature>